<dbReference type="PANTHER" id="PTHR45716:SF5">
    <property type="entry name" value="SYNAPTOTAGMIN-LIKE PROTEIN 2"/>
    <property type="match status" value="1"/>
</dbReference>
<evidence type="ECO:0000256" key="7">
    <source>
        <dbReference type="SAM" id="MobiDB-lite"/>
    </source>
</evidence>
<organism evidence="10 11">
    <name type="scientific">Carassius auratus</name>
    <name type="common">Goldfish</name>
    <dbReference type="NCBI Taxonomy" id="7957"/>
    <lineage>
        <taxon>Eukaryota</taxon>
        <taxon>Metazoa</taxon>
        <taxon>Chordata</taxon>
        <taxon>Craniata</taxon>
        <taxon>Vertebrata</taxon>
        <taxon>Euteleostomi</taxon>
        <taxon>Actinopterygii</taxon>
        <taxon>Neopterygii</taxon>
        <taxon>Teleostei</taxon>
        <taxon>Ostariophysi</taxon>
        <taxon>Cypriniformes</taxon>
        <taxon>Cyprinidae</taxon>
        <taxon>Cyprininae</taxon>
        <taxon>Carassius</taxon>
    </lineage>
</organism>
<dbReference type="GO" id="GO:0006886">
    <property type="term" value="P:intracellular protein transport"/>
    <property type="evidence" value="ECO:0007669"/>
    <property type="project" value="InterPro"/>
</dbReference>
<dbReference type="Gene3D" id="6.10.250.3000">
    <property type="match status" value="1"/>
</dbReference>
<dbReference type="InterPro" id="IPR043567">
    <property type="entry name" value="SYTL1-5_C2B"/>
</dbReference>
<reference evidence="11" key="1">
    <citation type="submission" date="2025-08" db="UniProtKB">
        <authorList>
            <consortium name="RefSeq"/>
        </authorList>
    </citation>
    <scope>IDENTIFICATION</scope>
    <source>
        <strain evidence="11">Wakin</strain>
        <tissue evidence="11">Muscle</tissue>
    </source>
</reference>
<feature type="region of interest" description="Disordered" evidence="7">
    <location>
        <begin position="130"/>
        <end position="156"/>
    </location>
</feature>
<dbReference type="GO" id="GO:0042043">
    <property type="term" value="F:neurexin family protein binding"/>
    <property type="evidence" value="ECO:0007669"/>
    <property type="project" value="TreeGrafter"/>
</dbReference>
<dbReference type="GeneID" id="113074656"/>
<feature type="compositionally biased region" description="Basic and acidic residues" evidence="7">
    <location>
        <begin position="735"/>
        <end position="748"/>
    </location>
</feature>
<keyword evidence="2" id="KW-1003">Cell membrane</keyword>
<dbReference type="KEGG" id="caua:113074656"/>
<feature type="region of interest" description="Disordered" evidence="7">
    <location>
        <begin position="903"/>
        <end position="924"/>
    </location>
</feature>
<dbReference type="FunFam" id="2.60.40.150:FF:000006">
    <property type="entry name" value="Synaptotagmin-like 5, isoform CRA_a"/>
    <property type="match status" value="1"/>
</dbReference>
<feature type="compositionally biased region" description="Basic and acidic residues" evidence="7">
    <location>
        <begin position="456"/>
        <end position="472"/>
    </location>
</feature>
<dbReference type="RefSeq" id="XP_026103288.1">
    <property type="nucleotide sequence ID" value="XM_026247503.1"/>
</dbReference>
<feature type="compositionally biased region" description="Polar residues" evidence="7">
    <location>
        <begin position="1002"/>
        <end position="1011"/>
    </location>
</feature>
<dbReference type="PANTHER" id="PTHR45716">
    <property type="entry name" value="BITESIZE, ISOFORM I"/>
    <property type="match status" value="1"/>
</dbReference>
<dbReference type="CDD" id="cd04020">
    <property type="entry name" value="C2B_SLP_1-2-3-4"/>
    <property type="match status" value="1"/>
</dbReference>
<comment type="subcellular location">
    <subcellularLocation>
        <location evidence="1">Cell membrane</location>
    </subcellularLocation>
</comment>
<dbReference type="OrthoDB" id="195679at2759"/>
<keyword evidence="4" id="KW-0677">Repeat</keyword>
<dbReference type="PROSITE" id="PS50916">
    <property type="entry name" value="RABBD"/>
    <property type="match status" value="1"/>
</dbReference>
<dbReference type="FunFam" id="2.60.40.150:FF:000040">
    <property type="entry name" value="synaptotagmin-like protein 2 isoform X2"/>
    <property type="match status" value="1"/>
</dbReference>
<feature type="compositionally biased region" description="Basic and acidic residues" evidence="7">
    <location>
        <begin position="507"/>
        <end position="522"/>
    </location>
</feature>
<gene>
    <name evidence="11" type="primary">LOC113074656</name>
</gene>
<dbReference type="InterPro" id="IPR000008">
    <property type="entry name" value="C2_dom"/>
</dbReference>
<dbReference type="PROSITE" id="PS50004">
    <property type="entry name" value="C2"/>
    <property type="match status" value="2"/>
</dbReference>
<evidence type="ECO:0000256" key="5">
    <source>
        <dbReference type="ARBA" id="ARBA00023136"/>
    </source>
</evidence>
<dbReference type="GO" id="GO:0006887">
    <property type="term" value="P:exocytosis"/>
    <property type="evidence" value="ECO:0007669"/>
    <property type="project" value="UniProtKB-KW"/>
</dbReference>
<feature type="compositionally biased region" description="Polar residues" evidence="7">
    <location>
        <begin position="490"/>
        <end position="506"/>
    </location>
</feature>
<dbReference type="Pfam" id="PF00168">
    <property type="entry name" value="C2"/>
    <property type="match status" value="2"/>
</dbReference>
<evidence type="ECO:0000313" key="10">
    <source>
        <dbReference type="Proteomes" id="UP000515129"/>
    </source>
</evidence>
<evidence type="ECO:0000256" key="2">
    <source>
        <dbReference type="ARBA" id="ARBA00022475"/>
    </source>
</evidence>
<dbReference type="SUPFAM" id="SSF49562">
    <property type="entry name" value="C2 domain (Calcium/lipid-binding domain, CaLB)"/>
    <property type="match status" value="2"/>
</dbReference>
<name>A0A6P6N4C4_CARAU</name>
<proteinExistence type="predicted"/>
<evidence type="ECO:0000259" key="8">
    <source>
        <dbReference type="PROSITE" id="PS50004"/>
    </source>
</evidence>
<dbReference type="InterPro" id="IPR035892">
    <property type="entry name" value="C2_domain_sf"/>
</dbReference>
<evidence type="ECO:0000256" key="6">
    <source>
        <dbReference type="ARBA" id="ARBA00072164"/>
    </source>
</evidence>
<dbReference type="GO" id="GO:0005886">
    <property type="term" value="C:plasma membrane"/>
    <property type="evidence" value="ECO:0007669"/>
    <property type="project" value="UniProtKB-SubCell"/>
</dbReference>
<feature type="compositionally biased region" description="Basic and acidic residues" evidence="7">
    <location>
        <begin position="834"/>
        <end position="852"/>
    </location>
</feature>
<accession>A0A6P6N4C4</accession>
<keyword evidence="10" id="KW-1185">Reference proteome</keyword>
<feature type="domain" description="RabBD" evidence="9">
    <location>
        <begin position="1"/>
        <end position="57"/>
    </location>
</feature>
<feature type="compositionally biased region" description="Polar residues" evidence="7">
    <location>
        <begin position="976"/>
        <end position="992"/>
    </location>
</feature>
<dbReference type="GO" id="GO:0031267">
    <property type="term" value="F:small GTPase binding"/>
    <property type="evidence" value="ECO:0007669"/>
    <property type="project" value="InterPro"/>
</dbReference>
<dbReference type="InterPro" id="IPR010911">
    <property type="entry name" value="Rab_BD"/>
</dbReference>
<evidence type="ECO:0000259" key="9">
    <source>
        <dbReference type="PROSITE" id="PS50916"/>
    </source>
</evidence>
<dbReference type="Proteomes" id="UP000515129">
    <property type="component" value="Unplaced"/>
</dbReference>
<feature type="domain" description="C2" evidence="8">
    <location>
        <begin position="1303"/>
        <end position="1432"/>
    </location>
</feature>
<feature type="compositionally biased region" description="Basic and acidic residues" evidence="7">
    <location>
        <begin position="865"/>
        <end position="880"/>
    </location>
</feature>
<feature type="compositionally biased region" description="Basic and acidic residues" evidence="7">
    <location>
        <begin position="391"/>
        <end position="421"/>
    </location>
</feature>
<feature type="region of interest" description="Disordered" evidence="7">
    <location>
        <begin position="390"/>
        <end position="439"/>
    </location>
</feature>
<evidence type="ECO:0000256" key="1">
    <source>
        <dbReference type="ARBA" id="ARBA00004236"/>
    </source>
</evidence>
<protein>
    <recommendedName>
        <fullName evidence="6">Synaptotagmin-like protein 2</fullName>
    </recommendedName>
</protein>
<keyword evidence="3" id="KW-0268">Exocytosis</keyword>
<feature type="region of interest" description="Disordered" evidence="7">
    <location>
        <begin position="811"/>
        <end position="888"/>
    </location>
</feature>
<dbReference type="SMART" id="SM00239">
    <property type="entry name" value="C2"/>
    <property type="match status" value="2"/>
</dbReference>
<feature type="region of interest" description="Disordered" evidence="7">
    <location>
        <begin position="719"/>
        <end position="799"/>
    </location>
</feature>
<dbReference type="Gene3D" id="2.60.40.150">
    <property type="entry name" value="C2 domain"/>
    <property type="match status" value="2"/>
</dbReference>
<dbReference type="GO" id="GO:0070382">
    <property type="term" value="C:exocytic vesicle"/>
    <property type="evidence" value="ECO:0007669"/>
    <property type="project" value="TreeGrafter"/>
</dbReference>
<evidence type="ECO:0000313" key="11">
    <source>
        <dbReference type="RefSeq" id="XP_026103288.1"/>
    </source>
</evidence>
<sequence length="1469" mass="165419">MIDLSYLTEEEQEMILAVLKRDAELKKLEEQRIKQLRKTERDRSRLKYLTGEWFYETKNHRHRDRIHGSDIIKASMREKKPVTILELSQRWSEKPSRVYGEKKDVYIPPELLGLIDDPSTQTHIERVDDELPEAQQDRQRPQIKPRKNPFNSVQSQRDEARLINGVKEIDQTPAEEPFLPAENYTLHHTTLNTDHTDTHIVTQCKPCKDSSLDTASSYNGVKQVVTPAPKGILKHNISSHSSTVSLHLHIPISDDSSSSQSSAMISPVSPETPISPLLSPCSLHSASECLDRKQVRFSSVDGPIERVQGEHSVLEEDWSPMSDQDRSHITDNGYHEVYGEPQSSQVSNFHDSTEVTGKAIGLSADCQTDKLTVEGGRSFSKVLEWFGRSSLDGKPKESPVKKEVNEEGPKDHKNPEAKSEDLVPPVVQPKNKPPSKPRRGLFALFSRAEKKDLCSEVQASEKEEISQDKTESSEYNTSCTLRPKNDDILPQTSVSTNRKTAEILQQKTDKPICKDPPQKETFDQGEISPGILANLKSFWERGNSGSKILSIKTESENSKLNENYHNAVDRRLSDSSISPSKPKPNDPNPVDIESTICEISPVLPRKSSNDVEISAVSSHEDLKPSSLENNRVSEVLSSELQTLTTKMNGKLSPGALLKHKDKSLGNELQEEALSRDISDLKNEISTFKMTPSQQENKVSINDLKSFWELEKSGLRVTVGSPTCTANVKDPSPESSPKRSLVEHSELQFDIRSINPSSPERMSFNEAASTQKEKMEQTEEKQRSPNTVPLPDLQDIRGRVPHSTQNISNFKQSISDKHSKPSPPPSPLRSLPAKGQHDKPQSTDIYRPKHQDQTRTPSPLLQSKVPRRDSYPNKESRKDGSPLRTFAIDINPADKNPCIVRVKPGQTRPCTSPEPHRKTSDGGSDVRLIMPKERKLSADSLTRFYIPLSLHYYLGVSEQAVFDEREQVKVQAGETFEQVNQGRVSNESSPSRHSQPESEEITFDSSGSSTPEAWSISHASSYWDSEDDSPVKAALERANARPISISKSLEDLSSTPLQERWKTDPRSDVRLSMENVSAVTSNTKTSFSDPEQVKMMSMSVPAFMQQEMACRNSDFASFYYDGLRTCNTPSNFSTCSEGASMSSVTGSVMSIYSGEFGHVEIKGTIQFAIHYVQKLGEFHIFVVQCKDLAVADVKRNRSDPYVKCYLLPDKAKYGKKKTCVRKKTLDPAYNEILRFKIPLETLKTQKLNTSVWHNDTFGRNMFLGEVDLDLAEWDFSNTQMNEYLLKGRVQVPTSPKHSVGSVEMSAEIKVALRFVSQTSHNHKNKGNGEVQIWVKECKNLPITRGVAIDPFVKCAVLPDASRKSRQKTRVLKRTSNPVFNHTMVYEGFRQEDLKEACVELTVWDHDRLNNHFIGGIRMGLGKGKSYGTEVTWMDSNVAEAALWERMMQSPNEWVEDILPLRMMVMARMSR</sequence>
<evidence type="ECO:0000256" key="3">
    <source>
        <dbReference type="ARBA" id="ARBA00022483"/>
    </source>
</evidence>
<feature type="domain" description="C2" evidence="8">
    <location>
        <begin position="1160"/>
        <end position="1282"/>
    </location>
</feature>
<feature type="region of interest" description="Disordered" evidence="7">
    <location>
        <begin position="456"/>
        <end position="527"/>
    </location>
</feature>
<feature type="compositionally biased region" description="Basic and acidic residues" evidence="7">
    <location>
        <begin position="770"/>
        <end position="782"/>
    </location>
</feature>
<feature type="region of interest" description="Disordered" evidence="7">
    <location>
        <begin position="555"/>
        <end position="592"/>
    </location>
</feature>
<feature type="region of interest" description="Disordered" evidence="7">
    <location>
        <begin position="972"/>
        <end position="1011"/>
    </location>
</feature>
<evidence type="ECO:0000256" key="4">
    <source>
        <dbReference type="ARBA" id="ARBA00022737"/>
    </source>
</evidence>
<keyword evidence="5" id="KW-0472">Membrane</keyword>